<comment type="similarity">
    <text evidence="1 2">Belongs to the small heat shock protein (HSP20) family.</text>
</comment>
<evidence type="ECO:0000259" key="3">
    <source>
        <dbReference type="PROSITE" id="PS01031"/>
    </source>
</evidence>
<dbReference type="InterPro" id="IPR002068">
    <property type="entry name" value="A-crystallin/Hsp20_dom"/>
</dbReference>
<evidence type="ECO:0000256" key="2">
    <source>
        <dbReference type="RuleBase" id="RU003616"/>
    </source>
</evidence>
<comment type="caution">
    <text evidence="4">The sequence shown here is derived from an EMBL/GenBank/DDBJ whole genome shotgun (WGS) entry which is preliminary data.</text>
</comment>
<accession>A0ABW4CQA2</accession>
<dbReference type="PROSITE" id="PS01031">
    <property type="entry name" value="SHSP"/>
    <property type="match status" value="1"/>
</dbReference>
<dbReference type="Gene3D" id="2.60.40.790">
    <property type="match status" value="1"/>
</dbReference>
<dbReference type="InterPro" id="IPR031107">
    <property type="entry name" value="Small_HSP"/>
</dbReference>
<feature type="domain" description="SHSP" evidence="3">
    <location>
        <begin position="32"/>
        <end position="141"/>
    </location>
</feature>
<dbReference type="Proteomes" id="UP001597192">
    <property type="component" value="Unassembled WGS sequence"/>
</dbReference>
<dbReference type="InterPro" id="IPR008978">
    <property type="entry name" value="HSP20-like_chaperone"/>
</dbReference>
<dbReference type="PANTHER" id="PTHR11527">
    <property type="entry name" value="HEAT-SHOCK PROTEIN 20 FAMILY MEMBER"/>
    <property type="match status" value="1"/>
</dbReference>
<organism evidence="4 5">
    <name type="scientific">Lacticaseibacillus yichunensis</name>
    <dbReference type="NCBI Taxonomy" id="2486015"/>
    <lineage>
        <taxon>Bacteria</taxon>
        <taxon>Bacillati</taxon>
        <taxon>Bacillota</taxon>
        <taxon>Bacilli</taxon>
        <taxon>Lactobacillales</taxon>
        <taxon>Lactobacillaceae</taxon>
        <taxon>Lacticaseibacillus</taxon>
    </lineage>
</organism>
<name>A0ABW4CQA2_9LACO</name>
<proteinExistence type="inferred from homology"/>
<dbReference type="Pfam" id="PF00011">
    <property type="entry name" value="HSP20"/>
    <property type="match status" value="1"/>
</dbReference>
<dbReference type="RefSeq" id="WP_125696307.1">
    <property type="nucleotide sequence ID" value="NZ_JBHTOG010000022.1"/>
</dbReference>
<reference evidence="5" key="1">
    <citation type="journal article" date="2019" name="Int. J. Syst. Evol. Microbiol.">
        <title>The Global Catalogue of Microorganisms (GCM) 10K type strain sequencing project: providing services to taxonomists for standard genome sequencing and annotation.</title>
        <authorList>
            <consortium name="The Broad Institute Genomics Platform"/>
            <consortium name="The Broad Institute Genome Sequencing Center for Infectious Disease"/>
            <person name="Wu L."/>
            <person name="Ma J."/>
        </authorList>
    </citation>
    <scope>NUCLEOTIDE SEQUENCE [LARGE SCALE GENOMIC DNA]</scope>
    <source>
        <strain evidence="5">CCM 8947</strain>
    </source>
</reference>
<evidence type="ECO:0000256" key="1">
    <source>
        <dbReference type="PROSITE-ProRule" id="PRU00285"/>
    </source>
</evidence>
<gene>
    <name evidence="4" type="ORF">ACFQ47_05200</name>
</gene>
<evidence type="ECO:0000313" key="4">
    <source>
        <dbReference type="EMBL" id="MFD1432078.1"/>
    </source>
</evidence>
<dbReference type="SUPFAM" id="SSF49764">
    <property type="entry name" value="HSP20-like chaperones"/>
    <property type="match status" value="1"/>
</dbReference>
<sequence>MMANELTNSGRWLADPMFDELSRRFFDRFAPAVDDDRLLRTDIRETAQAYVAAVDVPGVKKDAIDLRYQDEILTVTVHEDAADESQDSGVLLSERLHTQAQRQFKLPDVDPAKISATTQDGVLTITLPKAAEVHTHDIPID</sequence>
<dbReference type="EMBL" id="JBHTOG010000022">
    <property type="protein sequence ID" value="MFD1432078.1"/>
    <property type="molecule type" value="Genomic_DNA"/>
</dbReference>
<keyword evidence="5" id="KW-1185">Reference proteome</keyword>
<evidence type="ECO:0000313" key="5">
    <source>
        <dbReference type="Proteomes" id="UP001597192"/>
    </source>
</evidence>
<protein>
    <submittedName>
        <fullName evidence="4">Hsp20 family protein</fullName>
    </submittedName>
</protein>